<accession>A0AAD5YMA8</accession>
<evidence type="ECO:0000313" key="4">
    <source>
        <dbReference type="EMBL" id="KAJ3492203.1"/>
    </source>
</evidence>
<keyword evidence="5" id="KW-1185">Reference proteome</keyword>
<protein>
    <recommendedName>
        <fullName evidence="6">NAD(P)-binding protein</fullName>
    </recommendedName>
</protein>
<comment type="similarity">
    <text evidence="1">Belongs to the short-chain dehydrogenases/reductases (SDR) family.</text>
</comment>
<sequence>MGSAFSRKFNPETDSGDLSEKIILVTGGSSGIGYATVQRLARRGAKVYMAGRNEEKGKVAIERLEKEGLEPGNGEVAWLGLELGDPRKAKSAAEEFLKMEKRLDVLGGLPPWFFPQASSGSILTPHTILTDGIQDVMMVNHVGHFVFTMTLLPLLKETAKQMGADVRIVNVTSDAVQLYGNGLRFRNREDFNDDHAKAWWPALARYARSKVANVLFTKELQRRLDEEGVPIIVLSLHPGAVNTEGNMAFGIRTGGVFGGLYVWICEHFFATPTNGAQNSIFAACATVVRAHAEKYKGVYLLPTGVIGTPGKDGVKADLAKELWGTTEEILKDIGVEI</sequence>
<dbReference type="InterPro" id="IPR036291">
    <property type="entry name" value="NAD(P)-bd_dom_sf"/>
</dbReference>
<dbReference type="PANTHER" id="PTHR24320">
    <property type="entry name" value="RETINOL DEHYDROGENASE"/>
    <property type="match status" value="1"/>
</dbReference>
<comment type="caution">
    <text evidence="4">The sequence shown here is derived from an EMBL/GenBank/DDBJ whole genome shotgun (WGS) entry which is preliminary data.</text>
</comment>
<dbReference type="PRINTS" id="PR00081">
    <property type="entry name" value="GDHRDH"/>
</dbReference>
<keyword evidence="3" id="KW-0560">Oxidoreductase</keyword>
<dbReference type="Pfam" id="PF00106">
    <property type="entry name" value="adh_short"/>
    <property type="match status" value="1"/>
</dbReference>
<evidence type="ECO:0000256" key="3">
    <source>
        <dbReference type="ARBA" id="ARBA00023002"/>
    </source>
</evidence>
<evidence type="ECO:0008006" key="6">
    <source>
        <dbReference type="Google" id="ProtNLM"/>
    </source>
</evidence>
<evidence type="ECO:0000256" key="1">
    <source>
        <dbReference type="ARBA" id="ARBA00006484"/>
    </source>
</evidence>
<dbReference type="Proteomes" id="UP001212997">
    <property type="component" value="Unassembled WGS sequence"/>
</dbReference>
<keyword evidence="2" id="KW-0521">NADP</keyword>
<dbReference type="SUPFAM" id="SSF51735">
    <property type="entry name" value="NAD(P)-binding Rossmann-fold domains"/>
    <property type="match status" value="1"/>
</dbReference>
<evidence type="ECO:0000256" key="2">
    <source>
        <dbReference type="ARBA" id="ARBA00022857"/>
    </source>
</evidence>
<gene>
    <name evidence="4" type="ORF">NLI96_g134</name>
</gene>
<dbReference type="AlphaFoldDB" id="A0AAD5YMA8"/>
<name>A0AAD5YMA8_9APHY</name>
<dbReference type="PANTHER" id="PTHR24320:SF282">
    <property type="entry name" value="WW DOMAIN-CONTAINING OXIDOREDUCTASE"/>
    <property type="match status" value="1"/>
</dbReference>
<dbReference type="EMBL" id="JANAWD010000002">
    <property type="protein sequence ID" value="KAJ3492203.1"/>
    <property type="molecule type" value="Genomic_DNA"/>
</dbReference>
<dbReference type="Gene3D" id="3.40.50.720">
    <property type="entry name" value="NAD(P)-binding Rossmann-like Domain"/>
    <property type="match status" value="1"/>
</dbReference>
<proteinExistence type="inferred from homology"/>
<dbReference type="GO" id="GO:0016491">
    <property type="term" value="F:oxidoreductase activity"/>
    <property type="evidence" value="ECO:0007669"/>
    <property type="project" value="UniProtKB-KW"/>
</dbReference>
<reference evidence="4" key="1">
    <citation type="submission" date="2022-07" db="EMBL/GenBank/DDBJ databases">
        <title>Genome Sequence of Physisporinus lineatus.</title>
        <authorList>
            <person name="Buettner E."/>
        </authorList>
    </citation>
    <scope>NUCLEOTIDE SEQUENCE</scope>
    <source>
        <strain evidence="4">VT162</strain>
    </source>
</reference>
<dbReference type="InterPro" id="IPR002347">
    <property type="entry name" value="SDR_fam"/>
</dbReference>
<evidence type="ECO:0000313" key="5">
    <source>
        <dbReference type="Proteomes" id="UP001212997"/>
    </source>
</evidence>
<organism evidence="4 5">
    <name type="scientific">Meripilus lineatus</name>
    <dbReference type="NCBI Taxonomy" id="2056292"/>
    <lineage>
        <taxon>Eukaryota</taxon>
        <taxon>Fungi</taxon>
        <taxon>Dikarya</taxon>
        <taxon>Basidiomycota</taxon>
        <taxon>Agaricomycotina</taxon>
        <taxon>Agaricomycetes</taxon>
        <taxon>Polyporales</taxon>
        <taxon>Meripilaceae</taxon>
        <taxon>Meripilus</taxon>
    </lineage>
</organism>